<evidence type="ECO:0000259" key="2">
    <source>
        <dbReference type="Pfam" id="PF01557"/>
    </source>
</evidence>
<dbReference type="GO" id="GO:0016787">
    <property type="term" value="F:hydrolase activity"/>
    <property type="evidence" value="ECO:0007669"/>
    <property type="project" value="UniProtKB-KW"/>
</dbReference>
<dbReference type="PANTHER" id="PTHR11820">
    <property type="entry name" value="ACYLPYRUVASE"/>
    <property type="match status" value="1"/>
</dbReference>
<sequence>MLNDMKIICIGRNYADHISELNNERPSEPVIFMKPDTAILPKQFPFVIPEFSNDVHHEVEILVKINKVGKYIDAKFSHKYYDEIGLGIDFTARDVQSELKSKGLPWEKAKAFDGSAVIGDFLSKKDFDSLENIKFELTKNGEVVQKGNTSMMLWKIDEIISYVSQYFTLKTGDIIFTGTPAGVAKVNPEDVLEGFIEDKQLFKIQVK</sequence>
<keyword evidence="3" id="KW-0378">Hydrolase</keyword>
<comment type="caution">
    <text evidence="3">The sequence shown here is derived from an EMBL/GenBank/DDBJ whole genome shotgun (WGS) entry which is preliminary data.</text>
</comment>
<gene>
    <name evidence="3" type="ORF">GCM10023230_28510</name>
</gene>
<keyword evidence="1" id="KW-0479">Metal-binding</keyword>
<dbReference type="PANTHER" id="PTHR11820:SF7">
    <property type="entry name" value="ACYLPYRUVASE FAHD1, MITOCHONDRIAL"/>
    <property type="match status" value="1"/>
</dbReference>
<dbReference type="InterPro" id="IPR011234">
    <property type="entry name" value="Fumarylacetoacetase-like_C"/>
</dbReference>
<name>A0ABP9A7H5_9FLAO</name>
<accession>A0ABP9A7H5</accession>
<dbReference type="Proteomes" id="UP001500141">
    <property type="component" value="Unassembled WGS sequence"/>
</dbReference>
<dbReference type="Gene3D" id="3.90.850.10">
    <property type="entry name" value="Fumarylacetoacetase-like, C-terminal domain"/>
    <property type="match status" value="1"/>
</dbReference>
<evidence type="ECO:0000256" key="1">
    <source>
        <dbReference type="ARBA" id="ARBA00022723"/>
    </source>
</evidence>
<dbReference type="Pfam" id="PF01557">
    <property type="entry name" value="FAA_hydrolase"/>
    <property type="match status" value="1"/>
</dbReference>
<reference evidence="4" key="1">
    <citation type="journal article" date="2019" name="Int. J. Syst. Evol. Microbiol.">
        <title>The Global Catalogue of Microorganisms (GCM) 10K type strain sequencing project: providing services to taxonomists for standard genome sequencing and annotation.</title>
        <authorList>
            <consortium name="The Broad Institute Genomics Platform"/>
            <consortium name="The Broad Institute Genome Sequencing Center for Infectious Disease"/>
            <person name="Wu L."/>
            <person name="Ma J."/>
        </authorList>
    </citation>
    <scope>NUCLEOTIDE SEQUENCE [LARGE SCALE GENOMIC DNA]</scope>
    <source>
        <strain evidence="4">JCM 18198</strain>
    </source>
</reference>
<organism evidence="3 4">
    <name type="scientific">Flavobacterium hankyongi</name>
    <dbReference type="NCBI Taxonomy" id="1176532"/>
    <lineage>
        <taxon>Bacteria</taxon>
        <taxon>Pseudomonadati</taxon>
        <taxon>Bacteroidota</taxon>
        <taxon>Flavobacteriia</taxon>
        <taxon>Flavobacteriales</taxon>
        <taxon>Flavobacteriaceae</taxon>
        <taxon>Flavobacterium</taxon>
    </lineage>
</organism>
<evidence type="ECO:0000313" key="4">
    <source>
        <dbReference type="Proteomes" id="UP001500141"/>
    </source>
</evidence>
<protein>
    <submittedName>
        <fullName evidence="3">Fumarylacetoacetate hydrolase family protein</fullName>
    </submittedName>
</protein>
<keyword evidence="4" id="KW-1185">Reference proteome</keyword>
<proteinExistence type="predicted"/>
<evidence type="ECO:0000313" key="3">
    <source>
        <dbReference type="EMBL" id="GAA4775804.1"/>
    </source>
</evidence>
<dbReference type="InterPro" id="IPR036663">
    <property type="entry name" value="Fumarylacetoacetase_C_sf"/>
</dbReference>
<dbReference type="EMBL" id="BAABIP010000022">
    <property type="protein sequence ID" value="GAA4775804.1"/>
    <property type="molecule type" value="Genomic_DNA"/>
</dbReference>
<dbReference type="SUPFAM" id="SSF56529">
    <property type="entry name" value="FAH"/>
    <property type="match status" value="1"/>
</dbReference>
<feature type="domain" description="Fumarylacetoacetase-like C-terminal" evidence="2">
    <location>
        <begin position="6"/>
        <end position="193"/>
    </location>
</feature>